<dbReference type="AlphaFoldDB" id="A0A0U1NT99"/>
<gene>
    <name evidence="4" type="primary">ywnH</name>
    <name evidence="4" type="ORF">BN000_00849</name>
</gene>
<evidence type="ECO:0000256" key="1">
    <source>
        <dbReference type="ARBA" id="ARBA00022679"/>
    </source>
</evidence>
<organism evidence="4 5">
    <name type="scientific">Neobacillus massiliamazoniensis</name>
    <dbReference type="NCBI Taxonomy" id="1499688"/>
    <lineage>
        <taxon>Bacteria</taxon>
        <taxon>Bacillati</taxon>
        <taxon>Bacillota</taxon>
        <taxon>Bacilli</taxon>
        <taxon>Bacillales</taxon>
        <taxon>Bacillaceae</taxon>
        <taxon>Neobacillus</taxon>
    </lineage>
</organism>
<dbReference type="PROSITE" id="PS51186">
    <property type="entry name" value="GNAT"/>
    <property type="match status" value="1"/>
</dbReference>
<dbReference type="PANTHER" id="PTHR43072">
    <property type="entry name" value="N-ACETYLTRANSFERASE"/>
    <property type="match status" value="1"/>
</dbReference>
<dbReference type="InterPro" id="IPR000182">
    <property type="entry name" value="GNAT_dom"/>
</dbReference>
<dbReference type="InterPro" id="IPR016181">
    <property type="entry name" value="Acyl_CoA_acyltransferase"/>
</dbReference>
<evidence type="ECO:0000313" key="5">
    <source>
        <dbReference type="Proteomes" id="UP000199087"/>
    </source>
</evidence>
<dbReference type="GO" id="GO:0016747">
    <property type="term" value="F:acyltransferase activity, transferring groups other than amino-acyl groups"/>
    <property type="evidence" value="ECO:0007669"/>
    <property type="project" value="InterPro"/>
</dbReference>
<accession>A0A0U1NT99</accession>
<dbReference type="Proteomes" id="UP000199087">
    <property type="component" value="Unassembled WGS sequence"/>
</dbReference>
<sequence>MMNNLNIRNADINDLPVIVDIYNSTISGRMVTADLELVTVESRENWFHEHSPNFRPLLVVEYQGQICAWLSFQSFYGRPAYNGTAEISIYIHQDFRGRKLGKYLLQKAIDACPQLQIKTLLGFIFGHNEPSLKLFSHFGFEKWAHLPNVAELDGIERDLIILGKRVN</sequence>
<evidence type="ECO:0000313" key="4">
    <source>
        <dbReference type="EMBL" id="CRK80958.1"/>
    </source>
</evidence>
<dbReference type="RefSeq" id="WP_090631279.1">
    <property type="nucleotide sequence ID" value="NZ_CVRB01000001.1"/>
</dbReference>
<dbReference type="PANTHER" id="PTHR43072:SF23">
    <property type="entry name" value="UPF0039 PROTEIN C11D3.02C"/>
    <property type="match status" value="1"/>
</dbReference>
<evidence type="ECO:0000256" key="2">
    <source>
        <dbReference type="ARBA" id="ARBA00023315"/>
    </source>
</evidence>
<dbReference type="SUPFAM" id="SSF55729">
    <property type="entry name" value="Acyl-CoA N-acyltransferases (Nat)"/>
    <property type="match status" value="1"/>
</dbReference>
<keyword evidence="2" id="KW-0012">Acyltransferase</keyword>
<evidence type="ECO:0000259" key="3">
    <source>
        <dbReference type="PROSITE" id="PS51186"/>
    </source>
</evidence>
<name>A0A0U1NT99_9BACI</name>
<dbReference type="Gene3D" id="3.40.630.30">
    <property type="match status" value="1"/>
</dbReference>
<dbReference type="Pfam" id="PF00583">
    <property type="entry name" value="Acetyltransf_1"/>
    <property type="match status" value="1"/>
</dbReference>
<keyword evidence="1 4" id="KW-0808">Transferase</keyword>
<proteinExistence type="predicted"/>
<keyword evidence="5" id="KW-1185">Reference proteome</keyword>
<dbReference type="CDD" id="cd04301">
    <property type="entry name" value="NAT_SF"/>
    <property type="match status" value="1"/>
</dbReference>
<dbReference type="STRING" id="1499688.BN000_00849"/>
<feature type="domain" description="N-acetyltransferase" evidence="3">
    <location>
        <begin position="5"/>
        <end position="167"/>
    </location>
</feature>
<protein>
    <submittedName>
        <fullName evidence="4">Phosphinothricin acetyltransferase</fullName>
    </submittedName>
</protein>
<reference evidence="5" key="1">
    <citation type="submission" date="2015-05" db="EMBL/GenBank/DDBJ databases">
        <authorList>
            <person name="Urmite Genomes"/>
        </authorList>
    </citation>
    <scope>NUCLEOTIDE SEQUENCE [LARGE SCALE GENOMIC DNA]</scope>
    <source>
        <strain evidence="5">LF1</strain>
    </source>
</reference>
<dbReference type="OrthoDB" id="9798006at2"/>
<dbReference type="EMBL" id="CVRB01000001">
    <property type="protein sequence ID" value="CRK80958.1"/>
    <property type="molecule type" value="Genomic_DNA"/>
</dbReference>